<dbReference type="RefSeq" id="WP_256408521.1">
    <property type="nucleotide sequence ID" value="NZ_JANHDN010000003.1"/>
</dbReference>
<name>A0ABD6AIE9_9EURY</name>
<dbReference type="Proteomes" id="UP001596545">
    <property type="component" value="Unassembled WGS sequence"/>
</dbReference>
<organism evidence="5 6">
    <name type="scientific">Halorubrum rutilum</name>
    <dbReference type="NCBI Taxonomy" id="1364933"/>
    <lineage>
        <taxon>Archaea</taxon>
        <taxon>Methanobacteriati</taxon>
        <taxon>Methanobacteriota</taxon>
        <taxon>Stenosarchaea group</taxon>
        <taxon>Halobacteria</taxon>
        <taxon>Halobacteriales</taxon>
        <taxon>Haloferacaceae</taxon>
        <taxon>Halorubrum</taxon>
    </lineage>
</organism>
<dbReference type="Pfam" id="PF09084">
    <property type="entry name" value="NMT1"/>
    <property type="match status" value="1"/>
</dbReference>
<keyword evidence="2" id="KW-0813">Transport</keyword>
<evidence type="ECO:0000259" key="4">
    <source>
        <dbReference type="SMART" id="SM00062"/>
    </source>
</evidence>
<evidence type="ECO:0000313" key="6">
    <source>
        <dbReference type="Proteomes" id="UP001596545"/>
    </source>
</evidence>
<comment type="caution">
    <text evidence="5">The sequence shown here is derived from an EMBL/GenBank/DDBJ whole genome shotgun (WGS) entry which is preliminary data.</text>
</comment>
<dbReference type="Gene3D" id="3.40.190.10">
    <property type="entry name" value="Periplasmic binding protein-like II"/>
    <property type="match status" value="2"/>
</dbReference>
<evidence type="ECO:0000256" key="2">
    <source>
        <dbReference type="ARBA" id="ARBA00022448"/>
    </source>
</evidence>
<dbReference type="InterPro" id="IPR015168">
    <property type="entry name" value="SsuA/THI5"/>
</dbReference>
<dbReference type="SMART" id="SM00062">
    <property type="entry name" value="PBPb"/>
    <property type="match status" value="1"/>
</dbReference>
<evidence type="ECO:0000256" key="1">
    <source>
        <dbReference type="ARBA" id="ARBA00004418"/>
    </source>
</evidence>
<dbReference type="GO" id="GO:0042597">
    <property type="term" value="C:periplasmic space"/>
    <property type="evidence" value="ECO:0007669"/>
    <property type="project" value="UniProtKB-SubCell"/>
</dbReference>
<dbReference type="EMBL" id="JBHTBL010000004">
    <property type="protein sequence ID" value="MFC7324081.1"/>
    <property type="molecule type" value="Genomic_DNA"/>
</dbReference>
<dbReference type="PROSITE" id="PS51257">
    <property type="entry name" value="PROKAR_LIPOPROTEIN"/>
    <property type="match status" value="1"/>
</dbReference>
<dbReference type="PANTHER" id="PTHR30024:SF21">
    <property type="entry name" value="ABC TRANSPORTER SUBSTRATE-BINDING PROTEIN"/>
    <property type="match status" value="1"/>
</dbReference>
<sequence length="331" mass="35536">MERRRFLRGTGAAIGGSLLAGCAGSDGRTVTVDYAYYNPVSLVLREKGWLSAAFAETDVDVEWVLSLGSNQANEYSQSGQAEVASTAGIAALMARSNGVPITTPYVYSEPEWTALVTFAETGVESVADLEGKRVAATRGTDPYFFLLQALDDAGLSEEDVEVVHLQHPEGQSALVGGDVDAWAGLDPHMAELELEHDGAELFFREPAYNTYGFLNFLDGFLADHPEDARRVLETYERGREWAIDNPTETAGILASESEMSQAVAERVFTRRTDLSEPLPGESHGELLSDLAPILEREGLVTDDADPAGSVDDLLDPEFAAEVVGDAGNGGE</sequence>
<dbReference type="SUPFAM" id="SSF53850">
    <property type="entry name" value="Periplasmic binding protein-like II"/>
    <property type="match status" value="1"/>
</dbReference>
<dbReference type="InterPro" id="IPR001638">
    <property type="entry name" value="Solute-binding_3/MltF_N"/>
</dbReference>
<proteinExistence type="predicted"/>
<feature type="domain" description="Solute-binding protein family 3/N-terminal" evidence="4">
    <location>
        <begin position="29"/>
        <end position="246"/>
    </location>
</feature>
<comment type="subcellular location">
    <subcellularLocation>
        <location evidence="1">Periplasm</location>
    </subcellularLocation>
</comment>
<keyword evidence="6" id="KW-1185">Reference proteome</keyword>
<evidence type="ECO:0000256" key="3">
    <source>
        <dbReference type="ARBA" id="ARBA00022729"/>
    </source>
</evidence>
<dbReference type="InterPro" id="IPR010067">
    <property type="entry name" value="ABC_SsuA_sub-bd"/>
</dbReference>
<evidence type="ECO:0000313" key="5">
    <source>
        <dbReference type="EMBL" id="MFC7324081.1"/>
    </source>
</evidence>
<gene>
    <name evidence="5" type="ORF">ACFQMF_05720</name>
</gene>
<dbReference type="FunFam" id="3.40.190.10:FF:000050">
    <property type="entry name" value="Sulfonate ABC transporter substrate-binding protein"/>
    <property type="match status" value="1"/>
</dbReference>
<accession>A0ABD6AIE9</accession>
<dbReference type="NCBIfam" id="TIGR01728">
    <property type="entry name" value="SsuA_fam"/>
    <property type="match status" value="1"/>
</dbReference>
<protein>
    <submittedName>
        <fullName evidence="5">Substrate-binding domain-containing protein</fullName>
    </submittedName>
</protein>
<keyword evidence="3" id="KW-0732">Signal</keyword>
<dbReference type="PANTHER" id="PTHR30024">
    <property type="entry name" value="ALIPHATIC SULFONATES-BINDING PROTEIN-RELATED"/>
    <property type="match status" value="1"/>
</dbReference>
<dbReference type="AlphaFoldDB" id="A0ABD6AIE9"/>
<reference evidence="5 6" key="1">
    <citation type="journal article" date="2019" name="Int. J. Syst. Evol. Microbiol.">
        <title>The Global Catalogue of Microorganisms (GCM) 10K type strain sequencing project: providing services to taxonomists for standard genome sequencing and annotation.</title>
        <authorList>
            <consortium name="The Broad Institute Genomics Platform"/>
            <consortium name="The Broad Institute Genome Sequencing Center for Infectious Disease"/>
            <person name="Wu L."/>
            <person name="Ma J."/>
        </authorList>
    </citation>
    <scope>NUCLEOTIDE SEQUENCE [LARGE SCALE GENOMIC DNA]</scope>
    <source>
        <strain evidence="5 6">CGMCC 1.12554</strain>
    </source>
</reference>